<accession>A0A5M6IDG9</accession>
<keyword evidence="3" id="KW-1185">Reference proteome</keyword>
<proteinExistence type="predicted"/>
<feature type="region of interest" description="Disordered" evidence="1">
    <location>
        <begin position="1"/>
        <end position="31"/>
    </location>
</feature>
<protein>
    <submittedName>
        <fullName evidence="2">Uncharacterized protein</fullName>
    </submittedName>
</protein>
<feature type="compositionally biased region" description="Basic and acidic residues" evidence="1">
    <location>
        <begin position="17"/>
        <end position="28"/>
    </location>
</feature>
<dbReference type="RefSeq" id="WP_150062369.1">
    <property type="nucleotide sequence ID" value="NZ_JACHII010000002.1"/>
</dbReference>
<dbReference type="EMBL" id="VWPJ01000008">
    <property type="protein sequence ID" value="KAA5605658.1"/>
    <property type="molecule type" value="Genomic_DNA"/>
</dbReference>
<evidence type="ECO:0000256" key="1">
    <source>
        <dbReference type="SAM" id="MobiDB-lite"/>
    </source>
</evidence>
<dbReference type="OrthoDB" id="9975158at2"/>
<sequence length="94" mass="10562">MPYIEPRPKTPKGRARRTPERSLERGATPEDDQTLVERVHAFALSVSATEEQAWRATVGAYLQKHPDVSLAMAERVVTCLIRPIKPAVRSRIAE</sequence>
<dbReference type="AlphaFoldDB" id="A0A5M6IDG9"/>
<name>A0A5M6IDG9_9PROT</name>
<gene>
    <name evidence="2" type="ORF">F1188_10525</name>
</gene>
<organism evidence="2 3">
    <name type="scientific">Roseospira marina</name>
    <dbReference type="NCBI Taxonomy" id="140057"/>
    <lineage>
        <taxon>Bacteria</taxon>
        <taxon>Pseudomonadati</taxon>
        <taxon>Pseudomonadota</taxon>
        <taxon>Alphaproteobacteria</taxon>
        <taxon>Rhodospirillales</taxon>
        <taxon>Rhodospirillaceae</taxon>
        <taxon>Roseospira</taxon>
    </lineage>
</organism>
<reference evidence="2 3" key="1">
    <citation type="submission" date="2019-09" db="EMBL/GenBank/DDBJ databases">
        <title>Genome sequence of Roseospira marina, one of the more divergent members of the non-sulfur purple photosynthetic bacterial family, the Rhodospirillaceae.</title>
        <authorList>
            <person name="Meyer T."/>
            <person name="Kyndt J."/>
        </authorList>
    </citation>
    <scope>NUCLEOTIDE SEQUENCE [LARGE SCALE GENOMIC DNA]</scope>
    <source>
        <strain evidence="2 3">DSM 15113</strain>
    </source>
</reference>
<dbReference type="Proteomes" id="UP000324065">
    <property type="component" value="Unassembled WGS sequence"/>
</dbReference>
<comment type="caution">
    <text evidence="2">The sequence shown here is derived from an EMBL/GenBank/DDBJ whole genome shotgun (WGS) entry which is preliminary data.</text>
</comment>
<evidence type="ECO:0000313" key="3">
    <source>
        <dbReference type="Proteomes" id="UP000324065"/>
    </source>
</evidence>
<evidence type="ECO:0000313" key="2">
    <source>
        <dbReference type="EMBL" id="KAA5605658.1"/>
    </source>
</evidence>